<keyword evidence="2" id="KW-1185">Reference proteome</keyword>
<dbReference type="Proteomes" id="UP000744676">
    <property type="component" value="Unassembled WGS sequence"/>
</dbReference>
<reference evidence="1 2" key="1">
    <citation type="journal article" date="2020" name="Front. Microbiol.">
        <title>Phenotypic and Genetic Characterization of the Cheese Ripening Yeast Geotrichum candidum.</title>
        <authorList>
            <person name="Perkins V."/>
            <person name="Vignola S."/>
            <person name="Lessard M.H."/>
            <person name="Plante P.L."/>
            <person name="Corbeil J."/>
            <person name="Dugat-Bony E."/>
            <person name="Frenette M."/>
            <person name="Labrie S."/>
        </authorList>
    </citation>
    <scope>NUCLEOTIDE SEQUENCE [LARGE SCALE GENOMIC DNA]</scope>
    <source>
        <strain evidence="1 2">LMA-1147</strain>
    </source>
</reference>
<dbReference type="EMBL" id="QVQA01000187">
    <property type="protein sequence ID" value="KAF5094040.1"/>
    <property type="molecule type" value="Genomic_DNA"/>
</dbReference>
<name>A0ACB6V0F6_9ASCO</name>
<accession>A0ACB6V0F6</accession>
<evidence type="ECO:0000313" key="1">
    <source>
        <dbReference type="EMBL" id="KAF5094040.1"/>
    </source>
</evidence>
<proteinExistence type="predicted"/>
<comment type="caution">
    <text evidence="1">The sequence shown here is derived from an EMBL/GenBank/DDBJ whole genome shotgun (WGS) entry which is preliminary data.</text>
</comment>
<organism evidence="1 2">
    <name type="scientific">Geotrichum galactomycetum</name>
    <dbReference type="NCBI Taxonomy" id="27317"/>
    <lineage>
        <taxon>Eukaryota</taxon>
        <taxon>Fungi</taxon>
        <taxon>Dikarya</taxon>
        <taxon>Ascomycota</taxon>
        <taxon>Saccharomycotina</taxon>
        <taxon>Dipodascomycetes</taxon>
        <taxon>Dipodascales</taxon>
        <taxon>Dipodascaceae</taxon>
        <taxon>Geotrichum</taxon>
    </lineage>
</organism>
<evidence type="ECO:0000313" key="2">
    <source>
        <dbReference type="Proteomes" id="UP000744676"/>
    </source>
</evidence>
<sequence>MLTSHQLQCAMAPSRPLLRRLIATTATTHEDLSNPLLRSFPKLSGSGPFALDPEFKLLGAPYPSALHVTLPSAGALYVNADHAAVTGISLSTHQSDQQAPQSQSLSPQQQYPHSKVVQSTFGFLASPASNSGSKRTSLPFLYKKLCVPDQPATVLVASENPSSCLTTIAPNKKFDWLVFQRRAILAWSGSRIELRPEPAPAAAVAGAAIENTMRVSGAAGHVALASRANSIIYEYKLAASEHIYLRPSSVLALTVPAAPRPDGNAHAAAPSPSSTLASDSFKIRHIYSLSDLQLPAVLERMLKAPAALLPNASTIDSIELLKDLRGYWASFKTYTSGLVSKYFWQDDTLLKVEGPAIVLVDTRHPSFTAEKINSLVNRV</sequence>
<protein>
    <submittedName>
        <fullName evidence="1">Uncharacterized protein</fullName>
    </submittedName>
</protein>
<gene>
    <name evidence="1" type="ORF">D0Z00_003729</name>
</gene>